<evidence type="ECO:0000313" key="6">
    <source>
        <dbReference type="Proteomes" id="UP000053328"/>
    </source>
</evidence>
<feature type="compositionally biased region" description="Polar residues" evidence="2">
    <location>
        <begin position="414"/>
        <end position="429"/>
    </location>
</feature>
<dbReference type="OrthoDB" id="5946976at2759"/>
<evidence type="ECO:0000256" key="1">
    <source>
        <dbReference type="ARBA" id="ARBA00038215"/>
    </source>
</evidence>
<comment type="similarity">
    <text evidence="1">Belongs to the peptidase S12 family.</text>
</comment>
<dbReference type="Pfam" id="PF00144">
    <property type="entry name" value="Beta-lactamase"/>
    <property type="match status" value="1"/>
</dbReference>
<feature type="region of interest" description="Disordered" evidence="2">
    <location>
        <begin position="118"/>
        <end position="143"/>
    </location>
</feature>
<feature type="compositionally biased region" description="Basic and acidic residues" evidence="2">
    <location>
        <begin position="397"/>
        <end position="413"/>
    </location>
</feature>
<dbReference type="EMBL" id="KN847502">
    <property type="protein sequence ID" value="KIW09829.1"/>
    <property type="molecule type" value="Genomic_DNA"/>
</dbReference>
<dbReference type="AlphaFoldDB" id="A0A0D2BEL0"/>
<dbReference type="HOGENOM" id="CLU_020027_14_1_1"/>
<evidence type="ECO:0008006" key="7">
    <source>
        <dbReference type="Google" id="ProtNLM"/>
    </source>
</evidence>
<evidence type="ECO:0000259" key="3">
    <source>
        <dbReference type="Pfam" id="PF00144"/>
    </source>
</evidence>
<dbReference type="VEuPathDB" id="FungiDB:PV08_11930"/>
<proteinExistence type="inferred from homology"/>
<organism evidence="5 6">
    <name type="scientific">Exophiala spinifera</name>
    <dbReference type="NCBI Taxonomy" id="91928"/>
    <lineage>
        <taxon>Eukaryota</taxon>
        <taxon>Fungi</taxon>
        <taxon>Dikarya</taxon>
        <taxon>Ascomycota</taxon>
        <taxon>Pezizomycotina</taxon>
        <taxon>Eurotiomycetes</taxon>
        <taxon>Chaetothyriomycetidae</taxon>
        <taxon>Chaetothyriales</taxon>
        <taxon>Herpotrichiellaceae</taxon>
        <taxon>Exophiala</taxon>
    </lineage>
</organism>
<dbReference type="GeneID" id="27339013"/>
<dbReference type="InterPro" id="IPR001466">
    <property type="entry name" value="Beta-lactam-related"/>
</dbReference>
<feature type="domain" description="Peptidase S12 Pab87-related C-terminal" evidence="4">
    <location>
        <begin position="432"/>
        <end position="532"/>
    </location>
</feature>
<dbReference type="STRING" id="91928.A0A0D2BEL0"/>
<dbReference type="InterPro" id="IPR050491">
    <property type="entry name" value="AmpC-like"/>
</dbReference>
<dbReference type="PANTHER" id="PTHR46825">
    <property type="entry name" value="D-ALANYL-D-ALANINE-CARBOXYPEPTIDASE/ENDOPEPTIDASE AMPH"/>
    <property type="match status" value="1"/>
</dbReference>
<dbReference type="InterPro" id="IPR021860">
    <property type="entry name" value="Peptidase_S12_Pab87-rel_C"/>
</dbReference>
<dbReference type="Gene3D" id="3.40.710.10">
    <property type="entry name" value="DD-peptidase/beta-lactamase superfamily"/>
    <property type="match status" value="1"/>
</dbReference>
<gene>
    <name evidence="5" type="ORF">PV08_11930</name>
</gene>
<protein>
    <recommendedName>
        <fullName evidence="7">Beta-lactamase-related domain-containing protein</fullName>
    </recommendedName>
</protein>
<dbReference type="Pfam" id="PF11954">
    <property type="entry name" value="DUF3471"/>
    <property type="match status" value="1"/>
</dbReference>
<evidence type="ECO:0000259" key="4">
    <source>
        <dbReference type="Pfam" id="PF11954"/>
    </source>
</evidence>
<evidence type="ECO:0000256" key="2">
    <source>
        <dbReference type="SAM" id="MobiDB-lite"/>
    </source>
</evidence>
<feature type="region of interest" description="Disordered" evidence="2">
    <location>
        <begin position="358"/>
        <end position="437"/>
    </location>
</feature>
<feature type="domain" description="Beta-lactamase-related" evidence="3">
    <location>
        <begin position="10"/>
        <end position="351"/>
    </location>
</feature>
<dbReference type="InterPro" id="IPR012338">
    <property type="entry name" value="Beta-lactam/transpept-like"/>
</dbReference>
<name>A0A0D2BEL0_9EURO</name>
<dbReference type="PANTHER" id="PTHR46825:SF9">
    <property type="entry name" value="BETA-LACTAMASE-RELATED DOMAIN-CONTAINING PROTEIN"/>
    <property type="match status" value="1"/>
</dbReference>
<dbReference type="SUPFAM" id="SSF56601">
    <property type="entry name" value="beta-lactamase/transpeptidase-like"/>
    <property type="match status" value="1"/>
</dbReference>
<dbReference type="Proteomes" id="UP000053328">
    <property type="component" value="Unassembled WGS sequence"/>
</dbReference>
<accession>A0A0D2BEL0</accession>
<evidence type="ECO:0000313" key="5">
    <source>
        <dbReference type="EMBL" id="KIW09829.1"/>
    </source>
</evidence>
<keyword evidence="6" id="KW-1185">Reference proteome</keyword>
<dbReference type="RefSeq" id="XP_016230045.1">
    <property type="nucleotide sequence ID" value="XM_016386237.1"/>
</dbReference>
<sequence length="534" mass="59704">MESFQSEVFTNRVQALMSQHHVPGVSIALVQNDQIASRGYGSATLDPVVPCTPDTLFDIASSSKSLTAGCVGLLVDDDERYPDVRWEAVLSELLPDDFVMSGVGYTEAVTVEDILSHRSGMPPHDSSSMGPRAAHPDDARSVTRNLRNLPVAAPIRSKYMYCNMMYTVATHLVEVKSQQRFSDFLQDRIFGPLNMPSTSLQPLMARSRGHGHRIATGYSWNKSKSAYTIYESPDCPAEQGAGSVISSANDFVKWVKALMNHEPPITQSLYQGLVRLRTFTNPSMQRLKKHTSPKFYAAGHEVYFYRGVMVIGHDGCIDGFASRFFFLPDFMFGAVILTNSNDGTGLATILARELIDSVLGTDGNNGPRKAQLPTRPKPRNPQKLRLPIQADGTATSDRTRQSHDGFRSNHKGDTSTQEQSDPDTGSTVRPSDPPIEQLDTLTGEYTNPGYHSLVVQMKDRKLFVDATDRSDRFFLTFDYVRDQTEYVAHFHRSLDLESFEDIRAEFVFENGRAVRMGLHMEPALKELIWFERVD</sequence>
<reference evidence="5 6" key="1">
    <citation type="submission" date="2015-01" db="EMBL/GenBank/DDBJ databases">
        <title>The Genome Sequence of Exophiala spinifera CBS89968.</title>
        <authorList>
            <consortium name="The Broad Institute Genomics Platform"/>
            <person name="Cuomo C."/>
            <person name="de Hoog S."/>
            <person name="Gorbushina A."/>
            <person name="Stielow B."/>
            <person name="Teixiera M."/>
            <person name="Abouelleil A."/>
            <person name="Chapman S.B."/>
            <person name="Priest M."/>
            <person name="Young S.K."/>
            <person name="Wortman J."/>
            <person name="Nusbaum C."/>
            <person name="Birren B."/>
        </authorList>
    </citation>
    <scope>NUCLEOTIDE SEQUENCE [LARGE SCALE GENOMIC DNA]</scope>
    <source>
        <strain evidence="5 6">CBS 89968</strain>
    </source>
</reference>